<feature type="compositionally biased region" description="Acidic residues" evidence="1">
    <location>
        <begin position="94"/>
        <end position="116"/>
    </location>
</feature>
<comment type="caution">
    <text evidence="3">The sequence shown here is derived from an EMBL/GenBank/DDBJ whole genome shotgun (WGS) entry which is preliminary data.</text>
</comment>
<evidence type="ECO:0000313" key="3">
    <source>
        <dbReference type="EMBL" id="KAG5547280.1"/>
    </source>
</evidence>
<accession>A0AAV6K4I1</accession>
<dbReference type="Proteomes" id="UP000823749">
    <property type="component" value="Chromosome 5"/>
</dbReference>
<keyword evidence="4" id="KW-1185">Reference proteome</keyword>
<gene>
    <name evidence="3" type="ORF">RHGRI_013077</name>
</gene>
<reference evidence="3" key="1">
    <citation type="submission" date="2020-08" db="EMBL/GenBank/DDBJ databases">
        <title>Plant Genome Project.</title>
        <authorList>
            <person name="Zhang R.-G."/>
        </authorList>
    </citation>
    <scope>NUCLEOTIDE SEQUENCE</scope>
    <source>
        <strain evidence="3">WSP0</strain>
        <tissue evidence="3">Leaf</tissue>
    </source>
</reference>
<dbReference type="EMBL" id="JACTNZ010000005">
    <property type="protein sequence ID" value="KAG5547280.1"/>
    <property type="molecule type" value="Genomic_DNA"/>
</dbReference>
<evidence type="ECO:0000259" key="2">
    <source>
        <dbReference type="Pfam" id="PF07741"/>
    </source>
</evidence>
<dbReference type="Pfam" id="PF07741">
    <property type="entry name" value="BRF1"/>
    <property type="match status" value="1"/>
</dbReference>
<organism evidence="3 4">
    <name type="scientific">Rhododendron griersonianum</name>
    <dbReference type="NCBI Taxonomy" id="479676"/>
    <lineage>
        <taxon>Eukaryota</taxon>
        <taxon>Viridiplantae</taxon>
        <taxon>Streptophyta</taxon>
        <taxon>Embryophyta</taxon>
        <taxon>Tracheophyta</taxon>
        <taxon>Spermatophyta</taxon>
        <taxon>Magnoliopsida</taxon>
        <taxon>eudicotyledons</taxon>
        <taxon>Gunneridae</taxon>
        <taxon>Pentapetalae</taxon>
        <taxon>asterids</taxon>
        <taxon>Ericales</taxon>
        <taxon>Ericaceae</taxon>
        <taxon>Ericoideae</taxon>
        <taxon>Rhodoreae</taxon>
        <taxon>Rhododendron</taxon>
    </lineage>
</organism>
<feature type="region of interest" description="Disordered" evidence="1">
    <location>
        <begin position="1"/>
        <end position="141"/>
    </location>
</feature>
<feature type="compositionally biased region" description="Acidic residues" evidence="1">
    <location>
        <begin position="125"/>
        <end position="141"/>
    </location>
</feature>
<evidence type="ECO:0000256" key="1">
    <source>
        <dbReference type="SAM" id="MobiDB-lite"/>
    </source>
</evidence>
<feature type="domain" description="Brf1 TBP-binding" evidence="2">
    <location>
        <begin position="8"/>
        <end position="57"/>
    </location>
</feature>
<evidence type="ECO:0000313" key="4">
    <source>
        <dbReference type="Proteomes" id="UP000823749"/>
    </source>
</evidence>
<protein>
    <recommendedName>
        <fullName evidence="2">Brf1 TBP-binding domain-containing protein</fullName>
    </recommendedName>
</protein>
<sequence>MMSDSAADKKEERRKKQASENGNPAQTAAEANPPNSNKEGMGLSSKINYDVHDKLFDDQPVHDTKRTRIESPHASDIDVQQQFSKERNGAYTDYDGDEQEEENGDVEEMDGEELFMDEWYSRNEEEVEDYSYYDNDGDDEY</sequence>
<dbReference type="InterPro" id="IPR011665">
    <property type="entry name" value="BRF1_TBP-bd_dom"/>
</dbReference>
<dbReference type="AlphaFoldDB" id="A0AAV6K4I1"/>
<feature type="compositionally biased region" description="Basic and acidic residues" evidence="1">
    <location>
        <begin position="49"/>
        <end position="76"/>
    </location>
</feature>
<proteinExistence type="predicted"/>
<name>A0AAV6K4I1_9ERIC</name>
<feature type="compositionally biased region" description="Basic and acidic residues" evidence="1">
    <location>
        <begin position="1"/>
        <end position="11"/>
    </location>
</feature>